<dbReference type="GO" id="GO:0016787">
    <property type="term" value="F:hydrolase activity"/>
    <property type="evidence" value="ECO:0007669"/>
    <property type="project" value="UniProtKB-KW"/>
</dbReference>
<dbReference type="Proteomes" id="UP000037751">
    <property type="component" value="Unassembled WGS sequence"/>
</dbReference>
<keyword evidence="8" id="KW-1185">Reference proteome</keyword>
<evidence type="ECO:0000256" key="5">
    <source>
        <dbReference type="ARBA" id="ARBA00022840"/>
    </source>
</evidence>
<evidence type="ECO:0000256" key="2">
    <source>
        <dbReference type="ARBA" id="ARBA00022741"/>
    </source>
</evidence>
<sequence length="540" mass="58737">MPAAVPGAPAAASVPPSPFERLGLPANLCQQMNTSMPYMKNPTEAQQRLIPAILSPRDVILRAHTGSGKSLAVLLSLLAKPRMLFRAGSASARAGTSALILVPSNELAWQYVRWAQELMPASLHGHLDAVLQCVVRGESTLETQVEHLRTHPPHIVVGTATRVQEILALPQGKHILGVPTLRTLVLDEADALLQLPGRFPSEKQKWKHLAHRSAGLDVLNTLMRSRPTFSGGERIMNAGLERGQHTRATERRPPERIRRTQYRGVERTDLAPPLPHEPGMTPLQLVCTSATANSVLRHFFGARTGWLRTNTRETRGLATWIDLTGMSGRLSEVDVPMMGAMPREITHTCVVVDEGPAASPVFRPLAPERGAPRALASTPPTTKPLPEHEVDTVLLEALAYIYAAEGIRRGLALIPARWSVRRVHDELASLGVSVRIIQPGDAMPVQEEDEVLYLLQSTSARGLDVPALSHVFLLGLAAVQDAVHYTHAAGRVSRLGATSPTSRPPGHVVTLLRGDATSESKMARIYARVHITPRALDLRT</sequence>
<evidence type="ECO:0000313" key="8">
    <source>
        <dbReference type="Proteomes" id="UP000037751"/>
    </source>
</evidence>
<name>A0A0M9VNW9_9BASI</name>
<evidence type="ECO:0000313" key="7">
    <source>
        <dbReference type="EMBL" id="KOS13605.1"/>
    </source>
</evidence>
<dbReference type="AlphaFoldDB" id="A0A0M9VNW9"/>
<dbReference type="Gene3D" id="3.40.50.300">
    <property type="entry name" value="P-loop containing nucleotide triphosphate hydrolases"/>
    <property type="match status" value="2"/>
</dbReference>
<evidence type="ECO:0000259" key="6">
    <source>
        <dbReference type="PROSITE" id="PS51192"/>
    </source>
</evidence>
<dbReference type="VEuPathDB" id="FungiDB:Malapachy_1783"/>
<dbReference type="OrthoDB" id="10256233at2759"/>
<keyword evidence="5" id="KW-0067">ATP-binding</keyword>
<dbReference type="PANTHER" id="PTHR47963">
    <property type="entry name" value="DEAD-BOX ATP-DEPENDENT RNA HELICASE 47, MITOCHONDRIAL"/>
    <property type="match status" value="1"/>
</dbReference>
<dbReference type="SUPFAM" id="SSF52540">
    <property type="entry name" value="P-loop containing nucleoside triphosphate hydrolases"/>
    <property type="match status" value="2"/>
</dbReference>
<comment type="caution">
    <text evidence="7">The sequence shown here is derived from an EMBL/GenBank/DDBJ whole genome shotgun (WGS) entry which is preliminary data.</text>
</comment>
<dbReference type="GeneID" id="28728156"/>
<feature type="domain" description="Helicase ATP-binding" evidence="6">
    <location>
        <begin position="50"/>
        <end position="310"/>
    </location>
</feature>
<dbReference type="SMART" id="SM00487">
    <property type="entry name" value="DEXDc"/>
    <property type="match status" value="1"/>
</dbReference>
<dbReference type="InterPro" id="IPR011545">
    <property type="entry name" value="DEAD/DEAH_box_helicase_dom"/>
</dbReference>
<evidence type="ECO:0000256" key="3">
    <source>
        <dbReference type="ARBA" id="ARBA00022801"/>
    </source>
</evidence>
<keyword evidence="2" id="KW-0547">Nucleotide-binding</keyword>
<reference evidence="7 8" key="1">
    <citation type="submission" date="2015-07" db="EMBL/GenBank/DDBJ databases">
        <title>Draft Genome Sequence of Malassezia furfur CBS1878 and Malassezia pachydermatis CBS1879.</title>
        <authorList>
            <person name="Triana S."/>
            <person name="Ohm R."/>
            <person name="Gonzalez A."/>
            <person name="DeCock H."/>
            <person name="Restrepo S."/>
            <person name="Celis A."/>
        </authorList>
    </citation>
    <scope>NUCLEOTIDE SEQUENCE [LARGE SCALE GENOMIC DNA]</scope>
    <source>
        <strain evidence="7 8">CBS 1879</strain>
    </source>
</reference>
<gene>
    <name evidence="7" type="ORF">Malapachy_1783</name>
</gene>
<evidence type="ECO:0000256" key="4">
    <source>
        <dbReference type="ARBA" id="ARBA00022806"/>
    </source>
</evidence>
<dbReference type="InterPro" id="IPR050547">
    <property type="entry name" value="DEAD_box_RNA_helicases"/>
</dbReference>
<dbReference type="RefSeq" id="XP_017991237.1">
    <property type="nucleotide sequence ID" value="XM_018136281.1"/>
</dbReference>
<protein>
    <recommendedName>
        <fullName evidence="1">RNA helicase</fullName>
        <ecNumber evidence="1">3.6.4.13</ecNumber>
    </recommendedName>
</protein>
<dbReference type="InterPro" id="IPR027417">
    <property type="entry name" value="P-loop_NTPase"/>
</dbReference>
<proteinExistence type="predicted"/>
<dbReference type="STRING" id="77020.A0A0M9VNW9"/>
<dbReference type="PANTHER" id="PTHR47963:SF8">
    <property type="entry name" value="ATP-DEPENDENT RNA HELICASE DEAD"/>
    <property type="match status" value="1"/>
</dbReference>
<dbReference type="GO" id="GO:0003723">
    <property type="term" value="F:RNA binding"/>
    <property type="evidence" value="ECO:0007669"/>
    <property type="project" value="TreeGrafter"/>
</dbReference>
<dbReference type="EC" id="3.6.4.13" evidence="1"/>
<dbReference type="InterPro" id="IPR014001">
    <property type="entry name" value="Helicase_ATP-bd"/>
</dbReference>
<evidence type="ECO:0000256" key="1">
    <source>
        <dbReference type="ARBA" id="ARBA00012552"/>
    </source>
</evidence>
<dbReference type="EMBL" id="LGAV01000005">
    <property type="protein sequence ID" value="KOS13605.1"/>
    <property type="molecule type" value="Genomic_DNA"/>
</dbReference>
<accession>A0A0M9VNW9</accession>
<dbReference type="GO" id="GO:0005524">
    <property type="term" value="F:ATP binding"/>
    <property type="evidence" value="ECO:0007669"/>
    <property type="project" value="UniProtKB-KW"/>
</dbReference>
<dbReference type="GO" id="GO:0003724">
    <property type="term" value="F:RNA helicase activity"/>
    <property type="evidence" value="ECO:0007669"/>
    <property type="project" value="UniProtKB-EC"/>
</dbReference>
<organism evidence="7 8">
    <name type="scientific">Malassezia pachydermatis</name>
    <dbReference type="NCBI Taxonomy" id="77020"/>
    <lineage>
        <taxon>Eukaryota</taxon>
        <taxon>Fungi</taxon>
        <taxon>Dikarya</taxon>
        <taxon>Basidiomycota</taxon>
        <taxon>Ustilaginomycotina</taxon>
        <taxon>Malasseziomycetes</taxon>
        <taxon>Malasseziales</taxon>
        <taxon>Malasseziaceae</taxon>
        <taxon>Malassezia</taxon>
    </lineage>
</organism>
<dbReference type="Pfam" id="PF00270">
    <property type="entry name" value="DEAD"/>
    <property type="match status" value="1"/>
</dbReference>
<keyword evidence="3 7" id="KW-0378">Hydrolase</keyword>
<dbReference type="PROSITE" id="PS51192">
    <property type="entry name" value="HELICASE_ATP_BIND_1"/>
    <property type="match status" value="1"/>
</dbReference>
<keyword evidence="4" id="KW-0347">Helicase</keyword>